<dbReference type="PIRSF" id="PIRSF006755">
    <property type="entry name" value="DTB_synth"/>
    <property type="match status" value="1"/>
</dbReference>
<name>A0A382T352_9ZZZZ</name>
<reference evidence="1" key="1">
    <citation type="submission" date="2018-05" db="EMBL/GenBank/DDBJ databases">
        <authorList>
            <person name="Lanie J.A."/>
            <person name="Ng W.-L."/>
            <person name="Kazmierczak K.M."/>
            <person name="Andrzejewski T.M."/>
            <person name="Davidsen T.M."/>
            <person name="Wayne K.J."/>
            <person name="Tettelin H."/>
            <person name="Glass J.I."/>
            <person name="Rusch D."/>
            <person name="Podicherti R."/>
            <person name="Tsui H.-C.T."/>
            <person name="Winkler M.E."/>
        </authorList>
    </citation>
    <scope>NUCLEOTIDE SEQUENCE</scope>
</reference>
<dbReference type="UniPathway" id="UPA00078"/>
<sequence>MKNYFVTGTDTGCGKTVVSSCLVKALDADYWKPIQTGTIDGSIDKLIVQRLTGLEEDRFHPSSYSFRQPLSPLEAASREKRKIIIEKIKIPQSDRPIIIEGAGGILVPITRKKFMVDLIARLHLSVVLVCKTSLGTINHTLLSVEALRKRHINLVGIVFSGKINKWVARAIAEMTKVNIIGKVP</sequence>
<dbReference type="GO" id="GO:0005524">
    <property type="term" value="F:ATP binding"/>
    <property type="evidence" value="ECO:0007669"/>
    <property type="project" value="InterPro"/>
</dbReference>
<proteinExistence type="inferred from homology"/>
<dbReference type="SUPFAM" id="SSF52540">
    <property type="entry name" value="P-loop containing nucleoside triphosphate hydrolases"/>
    <property type="match status" value="1"/>
</dbReference>
<dbReference type="Pfam" id="PF13500">
    <property type="entry name" value="AAA_26"/>
    <property type="match status" value="1"/>
</dbReference>
<feature type="non-terminal residue" evidence="1">
    <location>
        <position position="184"/>
    </location>
</feature>
<dbReference type="AlphaFoldDB" id="A0A382T352"/>
<dbReference type="GO" id="GO:0009102">
    <property type="term" value="P:biotin biosynthetic process"/>
    <property type="evidence" value="ECO:0007669"/>
    <property type="project" value="UniProtKB-UniPathway"/>
</dbReference>
<evidence type="ECO:0008006" key="2">
    <source>
        <dbReference type="Google" id="ProtNLM"/>
    </source>
</evidence>
<organism evidence="1">
    <name type="scientific">marine metagenome</name>
    <dbReference type="NCBI Taxonomy" id="408172"/>
    <lineage>
        <taxon>unclassified sequences</taxon>
        <taxon>metagenomes</taxon>
        <taxon>ecological metagenomes</taxon>
    </lineage>
</organism>
<dbReference type="NCBIfam" id="TIGR00347">
    <property type="entry name" value="bioD"/>
    <property type="match status" value="1"/>
</dbReference>
<dbReference type="PANTHER" id="PTHR43210">
    <property type="entry name" value="DETHIOBIOTIN SYNTHETASE"/>
    <property type="match status" value="1"/>
</dbReference>
<dbReference type="GO" id="GO:0005829">
    <property type="term" value="C:cytosol"/>
    <property type="evidence" value="ECO:0007669"/>
    <property type="project" value="TreeGrafter"/>
</dbReference>
<dbReference type="PANTHER" id="PTHR43210:SF5">
    <property type="entry name" value="DETHIOBIOTIN SYNTHETASE"/>
    <property type="match status" value="1"/>
</dbReference>
<dbReference type="GO" id="GO:0004141">
    <property type="term" value="F:dethiobiotin synthase activity"/>
    <property type="evidence" value="ECO:0007669"/>
    <property type="project" value="InterPro"/>
</dbReference>
<dbReference type="Gene3D" id="3.40.50.300">
    <property type="entry name" value="P-loop containing nucleotide triphosphate hydrolases"/>
    <property type="match status" value="1"/>
</dbReference>
<evidence type="ECO:0000313" key="1">
    <source>
        <dbReference type="EMBL" id="SVD16599.1"/>
    </source>
</evidence>
<protein>
    <recommendedName>
        <fullName evidence="2">Dethiobiotin synthase</fullName>
    </recommendedName>
</protein>
<accession>A0A382T352</accession>
<dbReference type="InterPro" id="IPR027417">
    <property type="entry name" value="P-loop_NTPase"/>
</dbReference>
<gene>
    <name evidence="1" type="ORF">METZ01_LOCUS369453</name>
</gene>
<dbReference type="CDD" id="cd03109">
    <property type="entry name" value="DTBS"/>
    <property type="match status" value="1"/>
</dbReference>
<dbReference type="HAMAP" id="MF_00336">
    <property type="entry name" value="BioD"/>
    <property type="match status" value="1"/>
</dbReference>
<dbReference type="EMBL" id="UINC01133585">
    <property type="protein sequence ID" value="SVD16599.1"/>
    <property type="molecule type" value="Genomic_DNA"/>
</dbReference>
<dbReference type="GO" id="GO:0000287">
    <property type="term" value="F:magnesium ion binding"/>
    <property type="evidence" value="ECO:0007669"/>
    <property type="project" value="InterPro"/>
</dbReference>
<dbReference type="InterPro" id="IPR004472">
    <property type="entry name" value="DTB_synth_BioD"/>
</dbReference>